<reference evidence="2 3" key="1">
    <citation type="journal article" date="2019" name="Int. J. Syst. Evol. Microbiol.">
        <title>The Global Catalogue of Microorganisms (GCM) 10K type strain sequencing project: providing services to taxonomists for standard genome sequencing and annotation.</title>
        <authorList>
            <consortium name="The Broad Institute Genomics Platform"/>
            <consortium name="The Broad Institute Genome Sequencing Center for Infectious Disease"/>
            <person name="Wu L."/>
            <person name="Ma J."/>
        </authorList>
    </citation>
    <scope>NUCLEOTIDE SEQUENCE [LARGE SCALE GENOMIC DNA]</scope>
    <source>
        <strain evidence="2 3">JCM 3325</strain>
    </source>
</reference>
<evidence type="ECO:0000313" key="3">
    <source>
        <dbReference type="Proteomes" id="UP001501231"/>
    </source>
</evidence>
<keyword evidence="1" id="KW-0175">Coiled coil</keyword>
<organism evidence="2 3">
    <name type="scientific">Actinomadura vinacea</name>
    <dbReference type="NCBI Taxonomy" id="115336"/>
    <lineage>
        <taxon>Bacteria</taxon>
        <taxon>Bacillati</taxon>
        <taxon>Actinomycetota</taxon>
        <taxon>Actinomycetes</taxon>
        <taxon>Streptosporangiales</taxon>
        <taxon>Thermomonosporaceae</taxon>
        <taxon>Actinomadura</taxon>
    </lineage>
</organism>
<proteinExistence type="predicted"/>
<evidence type="ECO:0000256" key="1">
    <source>
        <dbReference type="SAM" id="Coils"/>
    </source>
</evidence>
<dbReference type="EMBL" id="BAAARW010000020">
    <property type="protein sequence ID" value="GAA2430642.1"/>
    <property type="molecule type" value="Genomic_DNA"/>
</dbReference>
<accession>A0ABN3JKB0</accession>
<comment type="caution">
    <text evidence="2">The sequence shown here is derived from an EMBL/GenBank/DDBJ whole genome shotgun (WGS) entry which is preliminary data.</text>
</comment>
<dbReference type="Proteomes" id="UP001501231">
    <property type="component" value="Unassembled WGS sequence"/>
</dbReference>
<keyword evidence="3" id="KW-1185">Reference proteome</keyword>
<gene>
    <name evidence="2" type="ORF">GCM10010191_50310</name>
</gene>
<name>A0ABN3JKB0_9ACTN</name>
<sequence length="138" mass="15104">MDPVVVAAGTALIGAMATDAWQHVRTGVVGLWRRGRPEQAEGIQAELAEVRAEVLAARDEGDEATEQALVGAWQVRLQRLVREDPALGAELRRLLDETLTPPLAPGERDQITSIVLKATARDHGRVYQAGRDQHITER</sequence>
<protein>
    <submittedName>
        <fullName evidence="2">Uncharacterized protein</fullName>
    </submittedName>
</protein>
<dbReference type="RefSeq" id="WP_344592078.1">
    <property type="nucleotide sequence ID" value="NZ_BAAARW010000020.1"/>
</dbReference>
<feature type="coiled-coil region" evidence="1">
    <location>
        <begin position="40"/>
        <end position="67"/>
    </location>
</feature>
<evidence type="ECO:0000313" key="2">
    <source>
        <dbReference type="EMBL" id="GAA2430642.1"/>
    </source>
</evidence>